<reference evidence="1" key="1">
    <citation type="submission" date="2020-01" db="EMBL/GenBank/DDBJ databases">
        <authorList>
            <person name="Meier V. D."/>
            <person name="Meier V D."/>
        </authorList>
    </citation>
    <scope>NUCLEOTIDE SEQUENCE</scope>
    <source>
        <strain evidence="1">HLG_WM_MAG_01</strain>
    </source>
</reference>
<feature type="non-terminal residue" evidence="1">
    <location>
        <position position="30"/>
    </location>
</feature>
<evidence type="ECO:0000313" key="1">
    <source>
        <dbReference type="EMBL" id="CAA6816189.1"/>
    </source>
</evidence>
<accession>A0A6S6TMQ8</accession>
<dbReference type="EMBL" id="CACVAS010000077">
    <property type="protein sequence ID" value="CAA6816189.1"/>
    <property type="molecule type" value="Genomic_DNA"/>
</dbReference>
<protein>
    <submittedName>
        <fullName evidence="1">Lipopolysaccharide biosynthesis protein RffA</fullName>
    </submittedName>
</protein>
<dbReference type="AlphaFoldDB" id="A0A6S6TMQ8"/>
<proteinExistence type="predicted"/>
<name>A0A6S6TMQ8_9BACT</name>
<organism evidence="1">
    <name type="scientific">uncultured Sulfurovum sp</name>
    <dbReference type="NCBI Taxonomy" id="269237"/>
    <lineage>
        <taxon>Bacteria</taxon>
        <taxon>Pseudomonadati</taxon>
        <taxon>Campylobacterota</taxon>
        <taxon>Epsilonproteobacteria</taxon>
        <taxon>Campylobacterales</taxon>
        <taxon>Sulfurovaceae</taxon>
        <taxon>Sulfurovum</taxon>
        <taxon>environmental samples</taxon>
    </lineage>
</organism>
<sequence>MDRLFLSPPHMSGKEQAYISEVFESNYIAP</sequence>
<gene>
    <name evidence="1" type="ORF">HELGO_WM94287</name>
</gene>